<protein>
    <recommendedName>
        <fullName evidence="1">Helicase C-terminal domain-containing protein</fullName>
    </recommendedName>
</protein>
<evidence type="ECO:0000313" key="2">
    <source>
        <dbReference type="EMBL" id="AWK71828.1"/>
    </source>
</evidence>
<proteinExistence type="predicted"/>
<dbReference type="RefSeq" id="WP_109328439.1">
    <property type="nucleotide sequence ID" value="NZ_CP021354.1"/>
</dbReference>
<accession>A0A2S2BTD3</accession>
<feature type="domain" description="Helicase C-terminal" evidence="1">
    <location>
        <begin position="720"/>
        <end position="906"/>
    </location>
</feature>
<gene>
    <name evidence="2" type="ORF">CBI38_09735</name>
</gene>
<dbReference type="Proteomes" id="UP000245711">
    <property type="component" value="Chromosome"/>
</dbReference>
<evidence type="ECO:0000259" key="1">
    <source>
        <dbReference type="PROSITE" id="PS51194"/>
    </source>
</evidence>
<reference evidence="2 3" key="1">
    <citation type="submission" date="2017-05" db="EMBL/GenBank/DDBJ databases">
        <title>Isolation of Rhodococcus sp. S2-17 biodegrading of BP-3.</title>
        <authorList>
            <person name="Lee Y."/>
            <person name="Kim K.H."/>
            <person name="Chun B.H."/>
            <person name="Jung H.S."/>
            <person name="Jeon C.O."/>
        </authorList>
    </citation>
    <scope>NUCLEOTIDE SEQUENCE [LARGE SCALE GENOMIC DNA]</scope>
    <source>
        <strain evidence="2 3">S2-17</strain>
    </source>
</reference>
<dbReference type="Gene3D" id="3.40.50.300">
    <property type="entry name" value="P-loop containing nucleotide triphosphate hydrolases"/>
    <property type="match status" value="2"/>
</dbReference>
<evidence type="ECO:0000313" key="3">
    <source>
        <dbReference type="Proteomes" id="UP000245711"/>
    </source>
</evidence>
<dbReference type="CDD" id="cd18785">
    <property type="entry name" value="SF2_C"/>
    <property type="match status" value="1"/>
</dbReference>
<dbReference type="PROSITE" id="PS51194">
    <property type="entry name" value="HELICASE_CTER"/>
    <property type="match status" value="1"/>
</dbReference>
<dbReference type="EMBL" id="CP021354">
    <property type="protein sequence ID" value="AWK71828.1"/>
    <property type="molecule type" value="Genomic_DNA"/>
</dbReference>
<dbReference type="SUPFAM" id="SSF52540">
    <property type="entry name" value="P-loop containing nucleoside triphosphate hydrolases"/>
    <property type="match status" value="1"/>
</dbReference>
<dbReference type="Pfam" id="PF00271">
    <property type="entry name" value="Helicase_C"/>
    <property type="match status" value="1"/>
</dbReference>
<dbReference type="InterPro" id="IPR001650">
    <property type="entry name" value="Helicase_C-like"/>
</dbReference>
<dbReference type="InterPro" id="IPR027417">
    <property type="entry name" value="P-loop_NTPase"/>
</dbReference>
<dbReference type="KEGG" id="roz:CBI38_09735"/>
<name>A0A2S2BTD3_9NOCA</name>
<dbReference type="AlphaFoldDB" id="A0A2S2BTD3"/>
<sequence>MTEDLTAWYEARSGIVEKLEDELMGPQGAVPLGEPPLNRIIVGVLHPKTQSAGDGYRAGLAEDEAMSQGISGPLDEGTAETAVSLSHALRPSSMGITFTVNAEVTREIRVLTSARRYRSDTNGSWLPVDVYREGGLSMPTNVPTRIDEAAADGNEALRIVGVIRPAVYGLTRITLTLVNTNEQSQVTGHADAYCWFRPHLTVVAIGGEFIDRRRTRNVPTMDADARSADFLYRSEPSLAIGHGCAVTWDDTSTSITELRTTFVPSHDVRLASPSGGDESDEFGTYDLQMDQLAKSSDRSQIFEVASAYERWIATRRRDAQSLDESHRAVAFEHMDRAEQCAKRIRDGIEALDDPEIDRAFRLMNQAMVMQRSAQDNARGDARSAQSWRPFQIAFILMNLPGLADPTHDDRNVVDLLWFPTGGGKTEAYLGCIGFAILLRRIRRASDGGVSAIMRYTLRLLTRQQFERAAGLICALELIRRSELPNATPVSLGLWVGNQATPNKVEDARNILKAIASGEQPEGSTPVQLLHCPWCRAELDHRNYDAAGETLVISCGQSSCEFGGGLPLYVVDTDVYRERPSLVIGTVDKFAMMTWRGQIGRFLSVDGPNSRPDLIVQDELHLISGPLGTMVGLYESAVDLACTDQGRPKVLASTATIRRAEQQVRAVFDRRAVQFPPPGLDPSDNYFATEASPAAKGTRQYVGVMAPGTSQATLLVRIYSALLQAVHELEVEDGVKDSYWTLLGYFNSLRVLGSTYLQVLDDIPDRLGIVAARHGATTRSISQEPVELTSRVDQTRIPQAMASLETAYPGMGSPDVVLATNMISVGLDIDRLGLMVVAGQPQNTSEYIQSTSRVGRRHPGLVLVALNAQRSRDASHYESFIPFHRALYREVEATTATPFATRARDRGAHGTLVAAIRLLVAGLREDGSAVEIDKYHAAVDQVVCALVKRAERVAPDESAAFAKQLRGLVEIWQKSVQTELVREYGAIKHPKSKPKLGERALLATAGGNHSAPASYPVRQPPWPTLTSMRDVDSETHLYAKYFAREAN</sequence>
<dbReference type="SMART" id="SM00490">
    <property type="entry name" value="HELICc"/>
    <property type="match status" value="1"/>
</dbReference>
<dbReference type="OrthoDB" id="713315at2"/>
<organism evidence="2 3">
    <name type="scientific">Rhodococcus oxybenzonivorans</name>
    <dbReference type="NCBI Taxonomy" id="1990687"/>
    <lineage>
        <taxon>Bacteria</taxon>
        <taxon>Bacillati</taxon>
        <taxon>Actinomycetota</taxon>
        <taxon>Actinomycetes</taxon>
        <taxon>Mycobacteriales</taxon>
        <taxon>Nocardiaceae</taxon>
        <taxon>Rhodococcus</taxon>
    </lineage>
</organism>
<keyword evidence="3" id="KW-1185">Reference proteome</keyword>